<gene>
    <name evidence="1" type="ORF">ACTIVE_1847</name>
</gene>
<dbReference type="Proteomes" id="UP000501240">
    <property type="component" value="Chromosome"/>
</dbReference>
<evidence type="ECO:0000313" key="2">
    <source>
        <dbReference type="Proteomes" id="UP000501240"/>
    </source>
</evidence>
<reference evidence="1 2" key="1">
    <citation type="submission" date="2020-05" db="EMBL/GenBank/DDBJ databases">
        <title>Actinomadura verrucosospora NRRL-B18236 (PFL_A860) Genome sequencing and assembly.</title>
        <authorList>
            <person name="Samborskyy M."/>
        </authorList>
    </citation>
    <scope>NUCLEOTIDE SEQUENCE [LARGE SCALE GENOMIC DNA]</scope>
    <source>
        <strain evidence="1 2">NRRL:B18236</strain>
    </source>
</reference>
<accession>A0A7D4AM85</accession>
<organism evidence="1 2">
    <name type="scientific">Actinomadura verrucosospora</name>
    <dbReference type="NCBI Taxonomy" id="46165"/>
    <lineage>
        <taxon>Bacteria</taxon>
        <taxon>Bacillati</taxon>
        <taxon>Actinomycetota</taxon>
        <taxon>Actinomycetes</taxon>
        <taxon>Streptosporangiales</taxon>
        <taxon>Thermomonosporaceae</taxon>
        <taxon>Actinomadura</taxon>
    </lineage>
</organism>
<name>A0A7D4AM85_ACTVE</name>
<sequence length="71" mass="7659">MCAARGTAARLRDADTLAVDICYATTNRQRPVTRVLVVGSSNSRRLGPTDTAEHAVAVETTEFTSPKEVRP</sequence>
<evidence type="ECO:0000313" key="1">
    <source>
        <dbReference type="EMBL" id="QKG20209.1"/>
    </source>
</evidence>
<dbReference type="EMBL" id="CP053892">
    <property type="protein sequence ID" value="QKG20209.1"/>
    <property type="molecule type" value="Genomic_DNA"/>
</dbReference>
<keyword evidence="2" id="KW-1185">Reference proteome</keyword>
<dbReference type="AlphaFoldDB" id="A0A7D4AM85"/>
<protein>
    <submittedName>
        <fullName evidence="1">Uncharacterized protein</fullName>
    </submittedName>
</protein>
<proteinExistence type="predicted"/>